<keyword evidence="2" id="KW-0732">Signal</keyword>
<feature type="region of interest" description="Disordered" evidence="1">
    <location>
        <begin position="41"/>
        <end position="62"/>
    </location>
</feature>
<feature type="chain" id="PRO_5008147609" evidence="2">
    <location>
        <begin position="39"/>
        <end position="125"/>
    </location>
</feature>
<evidence type="ECO:0000256" key="1">
    <source>
        <dbReference type="SAM" id="MobiDB-lite"/>
    </source>
</evidence>
<feature type="signal peptide" evidence="2">
    <location>
        <begin position="1"/>
        <end position="38"/>
    </location>
</feature>
<dbReference type="AlphaFoldDB" id="A0A183CHH1"/>
<evidence type="ECO:0000256" key="2">
    <source>
        <dbReference type="SAM" id="SignalP"/>
    </source>
</evidence>
<feature type="region of interest" description="Disordered" evidence="1">
    <location>
        <begin position="80"/>
        <end position="125"/>
    </location>
</feature>
<reference evidence="4" key="3">
    <citation type="submission" date="2016-06" db="UniProtKB">
        <authorList>
            <consortium name="WormBaseParasite"/>
        </authorList>
    </citation>
    <scope>IDENTIFICATION</scope>
</reference>
<sequence length="125" mass="13572">MQQKHSPKPIQKSIISLFNMSMLTFILITLFFLDICSGVEENGNSSPACPPAPKKPPPPKQKNIVDISQKLIRTLAFDDGSKSVGNASVDSTPPALRSSVCPPAPQQKNNKKKDSKLASCDSNFF</sequence>
<reference evidence="3" key="1">
    <citation type="submission" date="2013-12" db="EMBL/GenBank/DDBJ databases">
        <authorList>
            <person name="Aslett M."/>
        </authorList>
    </citation>
    <scope>NUCLEOTIDE SEQUENCE [LARGE SCALE GENOMIC DNA]</scope>
    <source>
        <strain evidence="3">Lindley</strain>
    </source>
</reference>
<proteinExistence type="predicted"/>
<reference evidence="3" key="2">
    <citation type="submission" date="2014-05" db="EMBL/GenBank/DDBJ databases">
        <title>The genome and life-stage specific transcriptomes of Globodera pallida elucidate key aspects of plant parasitism by a cyst nematode.</title>
        <authorList>
            <person name="Cotton J.A."/>
            <person name="Lilley C.J."/>
            <person name="Jones L.M."/>
            <person name="Kikuchi T."/>
            <person name="Reid A.J."/>
            <person name="Thorpe P."/>
            <person name="Tsai I.J."/>
            <person name="Beasley H."/>
            <person name="Blok V."/>
            <person name="Cock P.J.A."/>
            <person name="Van den Akker S.E."/>
            <person name="Holroyd N."/>
            <person name="Hunt M."/>
            <person name="Mantelin S."/>
            <person name="Naghra H."/>
            <person name="Pain A."/>
            <person name="Palomares-Rius J.E."/>
            <person name="Zarowiecki M."/>
            <person name="Berriman M."/>
            <person name="Jones J.T."/>
            <person name="Urwin P.E."/>
        </authorList>
    </citation>
    <scope>NUCLEOTIDE SEQUENCE [LARGE SCALE GENOMIC DNA]</scope>
    <source>
        <strain evidence="3">Lindley</strain>
    </source>
</reference>
<protein>
    <submittedName>
        <fullName evidence="4">Transmembrane protein</fullName>
    </submittedName>
</protein>
<dbReference type="Proteomes" id="UP000050741">
    <property type="component" value="Unassembled WGS sequence"/>
</dbReference>
<keyword evidence="3" id="KW-1185">Reference proteome</keyword>
<dbReference type="WBParaSite" id="GPLIN_001232700">
    <property type="protein sequence ID" value="GPLIN_001232700"/>
    <property type="gene ID" value="GPLIN_001232700"/>
</dbReference>
<feature type="compositionally biased region" description="Pro residues" evidence="1">
    <location>
        <begin position="48"/>
        <end position="60"/>
    </location>
</feature>
<name>A0A183CHH1_GLOPA</name>
<evidence type="ECO:0000313" key="4">
    <source>
        <dbReference type="WBParaSite" id="GPLIN_001232700"/>
    </source>
</evidence>
<organism evidence="3 4">
    <name type="scientific">Globodera pallida</name>
    <name type="common">Potato cyst nematode worm</name>
    <name type="synonym">Heterodera pallida</name>
    <dbReference type="NCBI Taxonomy" id="36090"/>
    <lineage>
        <taxon>Eukaryota</taxon>
        <taxon>Metazoa</taxon>
        <taxon>Ecdysozoa</taxon>
        <taxon>Nematoda</taxon>
        <taxon>Chromadorea</taxon>
        <taxon>Rhabditida</taxon>
        <taxon>Tylenchina</taxon>
        <taxon>Tylenchomorpha</taxon>
        <taxon>Tylenchoidea</taxon>
        <taxon>Heteroderidae</taxon>
        <taxon>Heteroderinae</taxon>
        <taxon>Globodera</taxon>
    </lineage>
</organism>
<accession>A0A183CHH1</accession>
<evidence type="ECO:0000313" key="3">
    <source>
        <dbReference type="Proteomes" id="UP000050741"/>
    </source>
</evidence>